<gene>
    <name evidence="2" type="ORF">J3D65DRAFT_642350</name>
</gene>
<protein>
    <submittedName>
        <fullName evidence="2">Uncharacterized protein</fullName>
    </submittedName>
</protein>
<dbReference type="Proteomes" id="UP001360953">
    <property type="component" value="Unassembled WGS sequence"/>
</dbReference>
<proteinExistence type="predicted"/>
<keyword evidence="1" id="KW-0472">Membrane</keyword>
<dbReference type="RefSeq" id="XP_066650006.1">
    <property type="nucleotide sequence ID" value="XM_066801980.1"/>
</dbReference>
<feature type="transmembrane region" description="Helical" evidence="1">
    <location>
        <begin position="12"/>
        <end position="32"/>
    </location>
</feature>
<sequence length="95" mass="10319">MHSATVDLHVAARSQTVLVGLLSAFGFVLALLKTVRAEHGPTLIIICTRLSLLLLVQSSLSALASSAYSSFHRDQYSPRSRPCPVDFAPNLRLPF</sequence>
<keyword evidence="3" id="KW-1185">Reference proteome</keyword>
<accession>A0ABR1L2V5</accession>
<keyword evidence="1" id="KW-1133">Transmembrane helix</keyword>
<reference evidence="2 3" key="1">
    <citation type="submission" date="2024-04" db="EMBL/GenBank/DDBJ databases">
        <title>Phyllosticta paracitricarpa is synonymous to the EU quarantine fungus P. citricarpa based on phylogenomic analyses.</title>
        <authorList>
            <consortium name="Lawrence Berkeley National Laboratory"/>
            <person name="Van ingen-buijs V.A."/>
            <person name="Van westerhoven A.C."/>
            <person name="Haridas S."/>
            <person name="Skiadas P."/>
            <person name="Martin F."/>
            <person name="Groenewald J.Z."/>
            <person name="Crous P.W."/>
            <person name="Seidl M.F."/>
        </authorList>
    </citation>
    <scope>NUCLEOTIDE SEQUENCE [LARGE SCALE GENOMIC DNA]</scope>
    <source>
        <strain evidence="2 3">CPC 17464</strain>
    </source>
</reference>
<evidence type="ECO:0000256" key="1">
    <source>
        <dbReference type="SAM" id="Phobius"/>
    </source>
</evidence>
<feature type="transmembrane region" description="Helical" evidence="1">
    <location>
        <begin position="44"/>
        <end position="68"/>
    </location>
</feature>
<name>A0ABR1L2V5_9PEZI</name>
<evidence type="ECO:0000313" key="3">
    <source>
        <dbReference type="Proteomes" id="UP001360953"/>
    </source>
</evidence>
<keyword evidence="1" id="KW-0812">Transmembrane</keyword>
<dbReference type="GeneID" id="92034886"/>
<evidence type="ECO:0000313" key="2">
    <source>
        <dbReference type="EMBL" id="KAK7529556.1"/>
    </source>
</evidence>
<organism evidence="2 3">
    <name type="scientific">Phyllosticta citribraziliensis</name>
    <dbReference type="NCBI Taxonomy" id="989973"/>
    <lineage>
        <taxon>Eukaryota</taxon>
        <taxon>Fungi</taxon>
        <taxon>Dikarya</taxon>
        <taxon>Ascomycota</taxon>
        <taxon>Pezizomycotina</taxon>
        <taxon>Dothideomycetes</taxon>
        <taxon>Dothideomycetes incertae sedis</taxon>
        <taxon>Botryosphaeriales</taxon>
        <taxon>Phyllostictaceae</taxon>
        <taxon>Phyllosticta</taxon>
    </lineage>
</organism>
<comment type="caution">
    <text evidence="2">The sequence shown here is derived from an EMBL/GenBank/DDBJ whole genome shotgun (WGS) entry which is preliminary data.</text>
</comment>
<dbReference type="EMBL" id="JBBPEH010000016">
    <property type="protein sequence ID" value="KAK7529556.1"/>
    <property type="molecule type" value="Genomic_DNA"/>
</dbReference>